<dbReference type="AlphaFoldDB" id="A0A6C0GL49"/>
<evidence type="ECO:0000256" key="1">
    <source>
        <dbReference type="ARBA" id="ARBA00011955"/>
    </source>
</evidence>
<comment type="cofactor">
    <cofactor evidence="11">
        <name>Mg(2+)</name>
        <dbReference type="ChEBI" id="CHEBI:18420"/>
    </cofactor>
    <cofactor evidence="11">
        <name>Mn(2+)</name>
        <dbReference type="ChEBI" id="CHEBI:29035"/>
    </cofactor>
    <text evidence="11">Magnesium. Can also use manganese.</text>
</comment>
<evidence type="ECO:0000256" key="5">
    <source>
        <dbReference type="ARBA" id="ARBA00022723"/>
    </source>
</evidence>
<evidence type="ECO:0000256" key="6">
    <source>
        <dbReference type="ARBA" id="ARBA00022827"/>
    </source>
</evidence>
<dbReference type="RefSeq" id="WP_162444555.1">
    <property type="nucleotide sequence ID" value="NZ_CP048222.1"/>
</dbReference>
<dbReference type="EMBL" id="CP048222">
    <property type="protein sequence ID" value="QHT68544.1"/>
    <property type="molecule type" value="Genomic_DNA"/>
</dbReference>
<feature type="binding site" evidence="11">
    <location>
        <position position="304"/>
    </location>
    <ligand>
        <name>Mg(2+)</name>
        <dbReference type="ChEBI" id="CHEBI:18420"/>
    </ligand>
</feature>
<keyword evidence="12" id="KW-0812">Transmembrane</keyword>
<dbReference type="Gene3D" id="3.10.520.10">
    <property type="entry name" value="ApbE-like domains"/>
    <property type="match status" value="1"/>
</dbReference>
<reference evidence="13 14" key="1">
    <citation type="submission" date="2020-01" db="EMBL/GenBank/DDBJ databases">
        <authorList>
            <person name="Kim M.K."/>
        </authorList>
    </citation>
    <scope>NUCLEOTIDE SEQUENCE [LARGE SCALE GENOMIC DNA]</scope>
    <source>
        <strain evidence="13 14">172606-1</strain>
    </source>
</reference>
<protein>
    <recommendedName>
        <fullName evidence="2 10">FAD:protein FMN transferase</fullName>
        <ecNumber evidence="1 10">2.7.1.180</ecNumber>
    </recommendedName>
    <alternativeName>
        <fullName evidence="8 10">Flavin transferase</fullName>
    </alternativeName>
</protein>
<evidence type="ECO:0000256" key="4">
    <source>
        <dbReference type="ARBA" id="ARBA00022679"/>
    </source>
</evidence>
<keyword evidence="6 10" id="KW-0274">FAD</keyword>
<accession>A0A6C0GL49</accession>
<evidence type="ECO:0000256" key="8">
    <source>
        <dbReference type="ARBA" id="ARBA00031306"/>
    </source>
</evidence>
<name>A0A6C0GL49_9BACT</name>
<evidence type="ECO:0000256" key="11">
    <source>
        <dbReference type="PIRSR" id="PIRSR006268-2"/>
    </source>
</evidence>
<keyword evidence="5 10" id="KW-0479">Metal-binding</keyword>
<keyword evidence="7 10" id="KW-0460">Magnesium</keyword>
<dbReference type="Proteomes" id="UP000480178">
    <property type="component" value="Chromosome"/>
</dbReference>
<keyword evidence="12" id="KW-0472">Membrane</keyword>
<dbReference type="GO" id="GO:0016740">
    <property type="term" value="F:transferase activity"/>
    <property type="evidence" value="ECO:0007669"/>
    <property type="project" value="UniProtKB-UniRule"/>
</dbReference>
<feature type="binding site" evidence="11">
    <location>
        <position position="183"/>
    </location>
    <ligand>
        <name>Mg(2+)</name>
        <dbReference type="ChEBI" id="CHEBI:18420"/>
    </ligand>
</feature>
<evidence type="ECO:0000256" key="3">
    <source>
        <dbReference type="ARBA" id="ARBA00022630"/>
    </source>
</evidence>
<dbReference type="PANTHER" id="PTHR30040:SF2">
    <property type="entry name" value="FAD:PROTEIN FMN TRANSFERASE"/>
    <property type="match status" value="1"/>
</dbReference>
<sequence length="352" mass="38894">MSKNGIKNAIYSLLLIVAIFAVYKFRESKKTDEVIQKGILTSFSGPTMGSTYAIKYVTSPGKAVKYQTAVDSILEAFNQSLSTYRPDSEISQFNKGHAVAFKLPYFYPVLKKTQEVYKVSGGAFDPTVGPLVNAWGFGTGKERKAPTQARIDSLLQYVGFDSISFDEQSVRKVKEGMYLDFNAIAPGYAADVLGNFLESKGITNYMIEVGGEVLCKGKNAEDKYWTIGINNPEYEQKGGDVLQAIVQLNNRALATSGNYRNYYEQDGKKYAHTINPKTGYPVQHSLLSVTVFAKDCISADAYATVFMVIGQEKALELLKTHKDLDAFFVTAGTNGKLQTYTSEGIKPYIENI</sequence>
<feature type="binding site" evidence="11">
    <location>
        <position position="300"/>
    </location>
    <ligand>
        <name>Mg(2+)</name>
        <dbReference type="ChEBI" id="CHEBI:18420"/>
    </ligand>
</feature>
<organism evidence="13 14">
    <name type="scientific">Rhodocytophaga rosea</name>
    <dbReference type="NCBI Taxonomy" id="2704465"/>
    <lineage>
        <taxon>Bacteria</taxon>
        <taxon>Pseudomonadati</taxon>
        <taxon>Bacteroidota</taxon>
        <taxon>Cytophagia</taxon>
        <taxon>Cytophagales</taxon>
        <taxon>Rhodocytophagaceae</taxon>
        <taxon>Rhodocytophaga</taxon>
    </lineage>
</organism>
<evidence type="ECO:0000256" key="7">
    <source>
        <dbReference type="ARBA" id="ARBA00022842"/>
    </source>
</evidence>
<keyword evidence="3 10" id="KW-0285">Flavoprotein</keyword>
<dbReference type="InterPro" id="IPR003374">
    <property type="entry name" value="ApbE-like_sf"/>
</dbReference>
<evidence type="ECO:0000313" key="13">
    <source>
        <dbReference type="EMBL" id="QHT68544.1"/>
    </source>
</evidence>
<keyword evidence="4 10" id="KW-0808">Transferase</keyword>
<evidence type="ECO:0000256" key="9">
    <source>
        <dbReference type="ARBA" id="ARBA00048540"/>
    </source>
</evidence>
<comment type="similarity">
    <text evidence="10">Belongs to the ApbE family.</text>
</comment>
<keyword evidence="14" id="KW-1185">Reference proteome</keyword>
<comment type="catalytic activity">
    <reaction evidence="9 10">
        <text>L-threonyl-[protein] + FAD = FMN-L-threonyl-[protein] + AMP + H(+)</text>
        <dbReference type="Rhea" id="RHEA:36847"/>
        <dbReference type="Rhea" id="RHEA-COMP:11060"/>
        <dbReference type="Rhea" id="RHEA-COMP:11061"/>
        <dbReference type="ChEBI" id="CHEBI:15378"/>
        <dbReference type="ChEBI" id="CHEBI:30013"/>
        <dbReference type="ChEBI" id="CHEBI:57692"/>
        <dbReference type="ChEBI" id="CHEBI:74257"/>
        <dbReference type="ChEBI" id="CHEBI:456215"/>
        <dbReference type="EC" id="2.7.1.180"/>
    </reaction>
</comment>
<evidence type="ECO:0000256" key="2">
    <source>
        <dbReference type="ARBA" id="ARBA00016337"/>
    </source>
</evidence>
<dbReference type="GO" id="GO:0046872">
    <property type="term" value="F:metal ion binding"/>
    <property type="evidence" value="ECO:0007669"/>
    <property type="project" value="UniProtKB-UniRule"/>
</dbReference>
<evidence type="ECO:0000313" key="14">
    <source>
        <dbReference type="Proteomes" id="UP000480178"/>
    </source>
</evidence>
<dbReference type="EC" id="2.7.1.180" evidence="1 10"/>
<dbReference type="PANTHER" id="PTHR30040">
    <property type="entry name" value="THIAMINE BIOSYNTHESIS LIPOPROTEIN APBE"/>
    <property type="match status" value="1"/>
</dbReference>
<dbReference type="Pfam" id="PF02424">
    <property type="entry name" value="ApbE"/>
    <property type="match status" value="1"/>
</dbReference>
<proteinExistence type="inferred from homology"/>
<feature type="transmembrane region" description="Helical" evidence="12">
    <location>
        <begin position="6"/>
        <end position="23"/>
    </location>
</feature>
<gene>
    <name evidence="13" type="ORF">GXP67_18790</name>
</gene>
<dbReference type="SUPFAM" id="SSF143631">
    <property type="entry name" value="ApbE-like"/>
    <property type="match status" value="1"/>
</dbReference>
<evidence type="ECO:0000256" key="12">
    <source>
        <dbReference type="SAM" id="Phobius"/>
    </source>
</evidence>
<dbReference type="InterPro" id="IPR024932">
    <property type="entry name" value="ApbE"/>
</dbReference>
<keyword evidence="12" id="KW-1133">Transmembrane helix</keyword>
<evidence type="ECO:0000256" key="10">
    <source>
        <dbReference type="PIRNR" id="PIRNR006268"/>
    </source>
</evidence>
<dbReference type="PIRSF" id="PIRSF006268">
    <property type="entry name" value="ApbE"/>
    <property type="match status" value="1"/>
</dbReference>
<dbReference type="KEGG" id="rhoz:GXP67_18790"/>